<dbReference type="SUPFAM" id="SSF50475">
    <property type="entry name" value="FMN-binding split barrel"/>
    <property type="match status" value="1"/>
</dbReference>
<dbReference type="InterPro" id="IPR017938">
    <property type="entry name" value="Riboflavin_synthase-like_b-brl"/>
</dbReference>
<dbReference type="Gene3D" id="2.30.110.10">
    <property type="entry name" value="Electron Transport, Fmn-binding Protein, Chain A"/>
    <property type="match status" value="1"/>
</dbReference>
<feature type="domain" description="FAD-binding FR-type" evidence="1">
    <location>
        <begin position="352"/>
        <end position="478"/>
    </location>
</feature>
<evidence type="ECO:0000313" key="3">
    <source>
        <dbReference type="Proteomes" id="UP000770015"/>
    </source>
</evidence>
<sequence>MPSRIDLGTEVPWHQGELEMHRKLEVPTQLHNPTYPGLPPSYGSRVTESPILAVGTLDDQGQPWTTLWGGERGFARPIAQGVVGVRTGVDLGDPVLAALFDNKIEKDVVARPEDPELGRVFAALSIDLESRDRVKLAGRFVAGAVTETFEEGGGEVQMALAVTESLGNCPKYLNKRPVEPRTPKPGTVETGLPLSLAALEVVEQADMFFLSTTNGNTMDTNHRGGSRGFMRVLHHEDGTVDLVYPEFSGNRLYQSLGNLQVNPKVGIAIPNFQTSDILYVTGTAAILVGEDAAKFIARTNIAVKITLSNAIFAPGGLPFRSSAATVEYSPYNPPLRTLISEGADPALAAGMAPLAIATLTNKEKITPTIDRLTFRLSQMSAPLLWREGQHMTLDFSSELDHGWSHMRESDPQSLNDDFVRTFTVSSVPPSHSGNGGEFQITVRRHGPVTTMLEKHNMRGIPLEVEVRGVGGKSDFSMLERTGETDDIRRLFVAGGVGITPLLAQAPELIASGSDFGVTWGLRAEDLPLVVDTFERIPGLAAHTNLLVSSNTGEDTEDYVTRIRSQGVGSLERRRMESRDLLDGSEGRKVRYYLCAGSVLLKQLRTWLDQEDIVWEDFNY</sequence>
<dbReference type="OrthoDB" id="436496at2759"/>
<accession>A0A9P8VJT2</accession>
<evidence type="ECO:0000259" key="1">
    <source>
        <dbReference type="PROSITE" id="PS51384"/>
    </source>
</evidence>
<organism evidence="2 3">
    <name type="scientific">Plectosphaerella plurivora</name>
    <dbReference type="NCBI Taxonomy" id="936078"/>
    <lineage>
        <taxon>Eukaryota</taxon>
        <taxon>Fungi</taxon>
        <taxon>Dikarya</taxon>
        <taxon>Ascomycota</taxon>
        <taxon>Pezizomycotina</taxon>
        <taxon>Sordariomycetes</taxon>
        <taxon>Hypocreomycetidae</taxon>
        <taxon>Glomerellales</taxon>
        <taxon>Plectosphaerellaceae</taxon>
        <taxon>Plectosphaerella</taxon>
    </lineage>
</organism>
<dbReference type="InterPro" id="IPR017927">
    <property type="entry name" value="FAD-bd_FR_type"/>
</dbReference>
<dbReference type="Gene3D" id="2.40.30.10">
    <property type="entry name" value="Translation factors"/>
    <property type="match status" value="1"/>
</dbReference>
<dbReference type="Proteomes" id="UP000770015">
    <property type="component" value="Unassembled WGS sequence"/>
</dbReference>
<dbReference type="PROSITE" id="PS51384">
    <property type="entry name" value="FAD_FR"/>
    <property type="match status" value="1"/>
</dbReference>
<comment type="caution">
    <text evidence="2">The sequence shown here is derived from an EMBL/GenBank/DDBJ whole genome shotgun (WGS) entry which is preliminary data.</text>
</comment>
<dbReference type="InterPro" id="IPR039261">
    <property type="entry name" value="FNR_nucleotide-bd"/>
</dbReference>
<proteinExistence type="predicted"/>
<protein>
    <recommendedName>
        <fullName evidence="1">FAD-binding FR-type domain-containing protein</fullName>
    </recommendedName>
</protein>
<gene>
    <name evidence="2" type="ORF">F5X68DRAFT_126266</name>
</gene>
<dbReference type="InterPro" id="IPR012349">
    <property type="entry name" value="Split_barrel_FMN-bd"/>
</dbReference>
<dbReference type="Gene3D" id="3.40.50.80">
    <property type="entry name" value="Nucleotide-binding domain of ferredoxin-NADP reductase (FNR) module"/>
    <property type="match status" value="1"/>
</dbReference>
<dbReference type="SUPFAM" id="SSF63380">
    <property type="entry name" value="Riboflavin synthase domain-like"/>
    <property type="match status" value="1"/>
</dbReference>
<keyword evidence="3" id="KW-1185">Reference proteome</keyword>
<dbReference type="AlphaFoldDB" id="A0A9P8VJT2"/>
<dbReference type="SUPFAM" id="SSF52343">
    <property type="entry name" value="Ferredoxin reductase-like, C-terminal NADP-linked domain"/>
    <property type="match status" value="1"/>
</dbReference>
<dbReference type="PANTHER" id="PTHR42815:SF2">
    <property type="entry name" value="FAD-BINDING, PUTATIVE (AFU_ORTHOLOGUE AFUA_6G07600)-RELATED"/>
    <property type="match status" value="1"/>
</dbReference>
<evidence type="ECO:0000313" key="2">
    <source>
        <dbReference type="EMBL" id="KAH6696810.1"/>
    </source>
</evidence>
<dbReference type="GO" id="GO:0016491">
    <property type="term" value="F:oxidoreductase activity"/>
    <property type="evidence" value="ECO:0007669"/>
    <property type="project" value="InterPro"/>
</dbReference>
<reference evidence="2" key="1">
    <citation type="journal article" date="2021" name="Nat. Commun.">
        <title>Genetic determinants of endophytism in the Arabidopsis root mycobiome.</title>
        <authorList>
            <person name="Mesny F."/>
            <person name="Miyauchi S."/>
            <person name="Thiergart T."/>
            <person name="Pickel B."/>
            <person name="Atanasova L."/>
            <person name="Karlsson M."/>
            <person name="Huettel B."/>
            <person name="Barry K.W."/>
            <person name="Haridas S."/>
            <person name="Chen C."/>
            <person name="Bauer D."/>
            <person name="Andreopoulos W."/>
            <person name="Pangilinan J."/>
            <person name="LaButti K."/>
            <person name="Riley R."/>
            <person name="Lipzen A."/>
            <person name="Clum A."/>
            <person name="Drula E."/>
            <person name="Henrissat B."/>
            <person name="Kohler A."/>
            <person name="Grigoriev I.V."/>
            <person name="Martin F.M."/>
            <person name="Hacquard S."/>
        </authorList>
    </citation>
    <scope>NUCLEOTIDE SEQUENCE</scope>
    <source>
        <strain evidence="2">MPI-SDFR-AT-0117</strain>
    </source>
</reference>
<name>A0A9P8VJT2_9PEZI</name>
<dbReference type="EMBL" id="JAGSXJ010000001">
    <property type="protein sequence ID" value="KAH6696810.1"/>
    <property type="molecule type" value="Genomic_DNA"/>
</dbReference>
<dbReference type="PANTHER" id="PTHR42815">
    <property type="entry name" value="FAD-BINDING, PUTATIVE (AFU_ORTHOLOGUE AFUA_6G07600)-RELATED"/>
    <property type="match status" value="1"/>
</dbReference>